<evidence type="ECO:0000256" key="2">
    <source>
        <dbReference type="SAM" id="MobiDB-lite"/>
    </source>
</evidence>
<dbReference type="EMBL" id="QXGC01001249">
    <property type="protein sequence ID" value="KAE9207384.1"/>
    <property type="molecule type" value="Genomic_DNA"/>
</dbReference>
<evidence type="ECO:0000313" key="4">
    <source>
        <dbReference type="Proteomes" id="UP000476176"/>
    </source>
</evidence>
<proteinExistence type="predicted"/>
<feature type="coiled-coil region" evidence="1">
    <location>
        <begin position="103"/>
        <end position="160"/>
    </location>
</feature>
<sequence length="187" mass="21441">MNSRVSTRAQLLNTDASYRKEDTESDDGCSDSSSDDSDAEERPVTAANPTNKRSASMPISIAQPQNKKTRQADLSLHPALLRLKEAQLTQQHDHQVVEIDVRKEELRLREKEFLAREKQLKNEERLANARIEEATAQSLKLKEEAEHSRQQRKIELLRERKKLLDEGISLEEVDLLLPLRTHLEQVG</sequence>
<protein>
    <submittedName>
        <fullName evidence="3">Uncharacterized protein</fullName>
    </submittedName>
</protein>
<feature type="compositionally biased region" description="Polar residues" evidence="2">
    <location>
        <begin position="1"/>
        <end position="16"/>
    </location>
</feature>
<reference evidence="3 4" key="1">
    <citation type="submission" date="2018-09" db="EMBL/GenBank/DDBJ databases">
        <title>Genomic investigation of the strawberry pathogen Phytophthora fragariae indicates pathogenicity is determined by transcriptional variation in three key races.</title>
        <authorList>
            <person name="Adams T.M."/>
            <person name="Armitage A.D."/>
            <person name="Sobczyk M.K."/>
            <person name="Bates H.J."/>
            <person name="Dunwell J.M."/>
            <person name="Nellist C.F."/>
            <person name="Harrison R.J."/>
        </authorList>
    </citation>
    <scope>NUCLEOTIDE SEQUENCE [LARGE SCALE GENOMIC DNA]</scope>
    <source>
        <strain evidence="3 4">BC-23</strain>
    </source>
</reference>
<feature type="compositionally biased region" description="Acidic residues" evidence="2">
    <location>
        <begin position="23"/>
        <end position="39"/>
    </location>
</feature>
<accession>A0A6G0NGL4</accession>
<keyword evidence="1" id="KW-0175">Coiled coil</keyword>
<evidence type="ECO:0000313" key="3">
    <source>
        <dbReference type="EMBL" id="KAE9207384.1"/>
    </source>
</evidence>
<feature type="region of interest" description="Disordered" evidence="2">
    <location>
        <begin position="1"/>
        <end position="71"/>
    </location>
</feature>
<evidence type="ECO:0000256" key="1">
    <source>
        <dbReference type="SAM" id="Coils"/>
    </source>
</evidence>
<organism evidence="3 4">
    <name type="scientific">Phytophthora fragariae</name>
    <dbReference type="NCBI Taxonomy" id="53985"/>
    <lineage>
        <taxon>Eukaryota</taxon>
        <taxon>Sar</taxon>
        <taxon>Stramenopiles</taxon>
        <taxon>Oomycota</taxon>
        <taxon>Peronosporomycetes</taxon>
        <taxon>Peronosporales</taxon>
        <taxon>Peronosporaceae</taxon>
        <taxon>Phytophthora</taxon>
    </lineage>
</organism>
<dbReference type="Proteomes" id="UP000476176">
    <property type="component" value="Unassembled WGS sequence"/>
</dbReference>
<name>A0A6G0NGL4_9STRA</name>
<comment type="caution">
    <text evidence="3">The sequence shown here is derived from an EMBL/GenBank/DDBJ whole genome shotgun (WGS) entry which is preliminary data.</text>
</comment>
<gene>
    <name evidence="3" type="ORF">PF004_g17045</name>
</gene>
<dbReference type="AlphaFoldDB" id="A0A6G0NGL4"/>